<dbReference type="EMBL" id="LAZR01001439">
    <property type="protein sequence ID" value="KKN44644.1"/>
    <property type="molecule type" value="Genomic_DNA"/>
</dbReference>
<organism evidence="1">
    <name type="scientific">marine sediment metagenome</name>
    <dbReference type="NCBI Taxonomy" id="412755"/>
    <lineage>
        <taxon>unclassified sequences</taxon>
        <taxon>metagenomes</taxon>
        <taxon>ecological metagenomes</taxon>
    </lineage>
</organism>
<evidence type="ECO:0000313" key="1">
    <source>
        <dbReference type="EMBL" id="KKN44644.1"/>
    </source>
</evidence>
<accession>A0A0F9QQB5</accession>
<proteinExistence type="predicted"/>
<sequence>MTKEELTNAVCPWAIFLATIVNKITGKELGMEPSESSGIGAKTKLNILDRYRSY</sequence>
<reference evidence="1" key="1">
    <citation type="journal article" date="2015" name="Nature">
        <title>Complex archaea that bridge the gap between prokaryotes and eukaryotes.</title>
        <authorList>
            <person name="Spang A."/>
            <person name="Saw J.H."/>
            <person name="Jorgensen S.L."/>
            <person name="Zaremba-Niedzwiedzka K."/>
            <person name="Martijn J."/>
            <person name="Lind A.E."/>
            <person name="van Eijk R."/>
            <person name="Schleper C."/>
            <person name="Guy L."/>
            <person name="Ettema T.J."/>
        </authorList>
    </citation>
    <scope>NUCLEOTIDE SEQUENCE</scope>
</reference>
<name>A0A0F9QQB5_9ZZZZ</name>
<dbReference type="AlphaFoldDB" id="A0A0F9QQB5"/>
<protein>
    <submittedName>
        <fullName evidence="1">Uncharacterized protein</fullName>
    </submittedName>
</protein>
<comment type="caution">
    <text evidence="1">The sequence shown here is derived from an EMBL/GenBank/DDBJ whole genome shotgun (WGS) entry which is preliminary data.</text>
</comment>
<gene>
    <name evidence="1" type="ORF">LCGC14_0691200</name>
</gene>